<organism evidence="1 2">
    <name type="scientific">Chlamydomonas schloesseri</name>
    <dbReference type="NCBI Taxonomy" id="2026947"/>
    <lineage>
        <taxon>Eukaryota</taxon>
        <taxon>Viridiplantae</taxon>
        <taxon>Chlorophyta</taxon>
        <taxon>core chlorophytes</taxon>
        <taxon>Chlorophyceae</taxon>
        <taxon>CS clade</taxon>
        <taxon>Chlamydomonadales</taxon>
        <taxon>Chlamydomonadaceae</taxon>
        <taxon>Chlamydomonas</taxon>
    </lineage>
</organism>
<evidence type="ECO:0000313" key="1">
    <source>
        <dbReference type="EMBL" id="KAG2427005.1"/>
    </source>
</evidence>
<dbReference type="OrthoDB" id="10639427at2759"/>
<comment type="caution">
    <text evidence="1">The sequence shown here is derived from an EMBL/GenBank/DDBJ whole genome shotgun (WGS) entry which is preliminary data.</text>
</comment>
<sequence length="143" mass="15467">MEPAAQRLEDAVAQAAAISEQEWVRRHKARRAAGDAEDWMHAVATPVVKRRGGARRGGPFSRGVASRLTIACLGRSCPQSAVRGEAPALALSACCKHAGCELVQKRSPLAVPPHVSTSVLDLSEFLELKLQLWRGSKHGRQQQ</sequence>
<evidence type="ECO:0000313" key="2">
    <source>
        <dbReference type="Proteomes" id="UP000613740"/>
    </source>
</evidence>
<gene>
    <name evidence="1" type="ORF">HYH02_014652</name>
</gene>
<accession>A0A835SUG8</accession>
<proteinExistence type="predicted"/>
<reference evidence="1" key="1">
    <citation type="journal article" date="2020" name="bioRxiv">
        <title>Comparative genomics of Chlamydomonas.</title>
        <authorList>
            <person name="Craig R.J."/>
            <person name="Hasan A.R."/>
            <person name="Ness R.W."/>
            <person name="Keightley P.D."/>
        </authorList>
    </citation>
    <scope>NUCLEOTIDE SEQUENCE</scope>
    <source>
        <strain evidence="1">CCAP 11/173</strain>
    </source>
</reference>
<keyword evidence="2" id="KW-1185">Reference proteome</keyword>
<dbReference type="Proteomes" id="UP000613740">
    <property type="component" value="Unassembled WGS sequence"/>
</dbReference>
<dbReference type="AlphaFoldDB" id="A0A835SUG8"/>
<name>A0A835SUG8_9CHLO</name>
<dbReference type="EMBL" id="JAEHOD010000103">
    <property type="protein sequence ID" value="KAG2427005.1"/>
    <property type="molecule type" value="Genomic_DNA"/>
</dbReference>
<protein>
    <submittedName>
        <fullName evidence="1">Uncharacterized protein</fullName>
    </submittedName>
</protein>